<dbReference type="RefSeq" id="WP_119355741.1">
    <property type="nucleotide sequence ID" value="NZ_BJXM01000004.1"/>
</dbReference>
<proteinExistence type="predicted"/>
<sequence>MQPPPVAVFVYGTLQRGERNFAVSQRAGWLRSERAWVQGFQLFHLPPQEHRPYGYPALVEGEGVVWGEVQWFSDLPAALQLLDELEEEGREYRRIEATALLPGGLEPHGFEPVREVRVWVYAYPDRAAIAQARGVPVPDGLWSEADVWAVE</sequence>
<comment type="caution">
    <text evidence="2">The sequence shown here is derived from an EMBL/GenBank/DDBJ whole genome shotgun (WGS) entry which is preliminary data.</text>
</comment>
<dbReference type="InterPro" id="IPR036568">
    <property type="entry name" value="GGCT-like_sf"/>
</dbReference>
<gene>
    <name evidence="2" type="ORF">Mgrana_00205</name>
</gene>
<dbReference type="InterPro" id="IPR013024">
    <property type="entry name" value="GGCT-like"/>
</dbReference>
<dbReference type="Proteomes" id="UP000266178">
    <property type="component" value="Unassembled WGS sequence"/>
</dbReference>
<dbReference type="AlphaFoldDB" id="A0A399FDI1"/>
<dbReference type="CDD" id="cd06661">
    <property type="entry name" value="GGCT_like"/>
    <property type="match status" value="1"/>
</dbReference>
<dbReference type="Pfam" id="PF06094">
    <property type="entry name" value="GGACT"/>
    <property type="match status" value="1"/>
</dbReference>
<evidence type="ECO:0000313" key="2">
    <source>
        <dbReference type="EMBL" id="RIH93856.1"/>
    </source>
</evidence>
<dbReference type="GO" id="GO:0016740">
    <property type="term" value="F:transferase activity"/>
    <property type="evidence" value="ECO:0007669"/>
    <property type="project" value="UniProtKB-KW"/>
</dbReference>
<protein>
    <submittedName>
        <fullName evidence="2">Gamma-glutamyl cyclotransferase, AIG2-like</fullName>
    </submittedName>
</protein>
<evidence type="ECO:0000259" key="1">
    <source>
        <dbReference type="Pfam" id="PF06094"/>
    </source>
</evidence>
<reference evidence="2 3" key="1">
    <citation type="submission" date="2018-08" db="EMBL/GenBank/DDBJ databases">
        <title>Meiothermus granaticius genome AF-68 sequencing project.</title>
        <authorList>
            <person name="Da Costa M.S."/>
            <person name="Albuquerque L."/>
            <person name="Raposo P."/>
            <person name="Froufe H.J.C."/>
            <person name="Barroso C.S."/>
            <person name="Egas C."/>
        </authorList>
    </citation>
    <scope>NUCLEOTIDE SEQUENCE [LARGE SCALE GENOMIC DNA]</scope>
    <source>
        <strain evidence="2 3">AF-68</strain>
    </source>
</reference>
<dbReference type="Gene3D" id="3.10.490.10">
    <property type="entry name" value="Gamma-glutamyl cyclotransferase-like"/>
    <property type="match status" value="1"/>
</dbReference>
<name>A0A399FDI1_9DEIN</name>
<keyword evidence="3" id="KW-1185">Reference proteome</keyword>
<organism evidence="2 3">
    <name type="scientific">Meiothermus granaticius NBRC 107808</name>
    <dbReference type="NCBI Taxonomy" id="1227551"/>
    <lineage>
        <taxon>Bacteria</taxon>
        <taxon>Thermotogati</taxon>
        <taxon>Deinococcota</taxon>
        <taxon>Deinococci</taxon>
        <taxon>Thermales</taxon>
        <taxon>Thermaceae</taxon>
        <taxon>Meiothermus</taxon>
    </lineage>
</organism>
<dbReference type="SUPFAM" id="SSF110857">
    <property type="entry name" value="Gamma-glutamyl cyclotransferase-like"/>
    <property type="match status" value="1"/>
</dbReference>
<feature type="domain" description="Gamma-glutamylcyclotransferase AIG2-like" evidence="1">
    <location>
        <begin position="8"/>
        <end position="143"/>
    </location>
</feature>
<keyword evidence="2" id="KW-0808">Transferase</keyword>
<evidence type="ECO:0000313" key="3">
    <source>
        <dbReference type="Proteomes" id="UP000266178"/>
    </source>
</evidence>
<dbReference type="InterPro" id="IPR009288">
    <property type="entry name" value="AIG2-like_dom"/>
</dbReference>
<accession>A0A399FDI1</accession>
<dbReference type="OrthoDB" id="8538589at2"/>
<dbReference type="EMBL" id="QWLB01000002">
    <property type="protein sequence ID" value="RIH93856.1"/>
    <property type="molecule type" value="Genomic_DNA"/>
</dbReference>